<dbReference type="Pfam" id="PF01323">
    <property type="entry name" value="DSBA"/>
    <property type="match status" value="1"/>
</dbReference>
<dbReference type="SUPFAM" id="SSF52833">
    <property type="entry name" value="Thioredoxin-like"/>
    <property type="match status" value="1"/>
</dbReference>
<comment type="caution">
    <text evidence="2">The sequence shown here is derived from an EMBL/GenBank/DDBJ whole genome shotgun (WGS) entry which is preliminary data.</text>
</comment>
<keyword evidence="2" id="KW-0413">Isomerase</keyword>
<reference evidence="2 3" key="1">
    <citation type="submission" date="2017-07" db="EMBL/GenBank/DDBJ databases">
        <title>Leptospira spp. isolated from tropical soils.</title>
        <authorList>
            <person name="Thibeaux R."/>
            <person name="Iraola G."/>
            <person name="Ferres I."/>
            <person name="Bierque E."/>
            <person name="Girault D."/>
            <person name="Soupe-Gilbert M.-E."/>
            <person name="Picardeau M."/>
            <person name="Goarant C."/>
        </authorList>
    </citation>
    <scope>NUCLEOTIDE SEQUENCE [LARGE SCALE GENOMIC DNA]</scope>
    <source>
        <strain evidence="2 3">MCA1-C-A1</strain>
    </source>
</reference>
<sequence length="232" mass="26874">MEKIKEELSLESVSLEFKRPDTKHSILYVADPVCAWCYGFSPVFEKIREKYSDKIEFTLVLGGLKYGPDVEDFNEDVTEKLKYLWKEVERISKRNFHHDILQNRNIKYDSEPGSRAVITAQRINPSLSFAFLDKLLESFHSKGKDPNNFETYAEIASELSLPLDEFKELYYREETLLETRNDFNYGYILGVTGFPCLVFSDGLDRGILTKGYSSFDEVDGLLGDYFRSIGIF</sequence>
<feature type="domain" description="DSBA-like thioredoxin" evidence="1">
    <location>
        <begin position="29"/>
        <end position="202"/>
    </location>
</feature>
<dbReference type="AlphaFoldDB" id="A0A2M9XG64"/>
<dbReference type="GO" id="GO:0016853">
    <property type="term" value="F:isomerase activity"/>
    <property type="evidence" value="ECO:0007669"/>
    <property type="project" value="UniProtKB-KW"/>
</dbReference>
<dbReference type="OrthoDB" id="9799122at2"/>
<evidence type="ECO:0000313" key="2">
    <source>
        <dbReference type="EMBL" id="PJZ26647.1"/>
    </source>
</evidence>
<dbReference type="Gene3D" id="3.40.30.10">
    <property type="entry name" value="Glutaredoxin"/>
    <property type="match status" value="1"/>
</dbReference>
<name>A0A2M9XG64_9LEPT</name>
<dbReference type="Proteomes" id="UP000232196">
    <property type="component" value="Unassembled WGS sequence"/>
</dbReference>
<organism evidence="2 3">
    <name type="scientific">Leptospira hartskeerlii</name>
    <dbReference type="NCBI Taxonomy" id="2023177"/>
    <lineage>
        <taxon>Bacteria</taxon>
        <taxon>Pseudomonadati</taxon>
        <taxon>Spirochaetota</taxon>
        <taxon>Spirochaetia</taxon>
        <taxon>Leptospirales</taxon>
        <taxon>Leptospiraceae</taxon>
        <taxon>Leptospira</taxon>
    </lineage>
</organism>
<accession>A0A2M9XG64</accession>
<dbReference type="InterPro" id="IPR001853">
    <property type="entry name" value="DSBA-like_thioredoxin_dom"/>
</dbReference>
<dbReference type="InterPro" id="IPR036249">
    <property type="entry name" value="Thioredoxin-like_sf"/>
</dbReference>
<proteinExistence type="predicted"/>
<protein>
    <submittedName>
        <fullName evidence="2">Protein-disulfide isomerase</fullName>
    </submittedName>
</protein>
<dbReference type="Gene3D" id="1.10.472.60">
    <property type="entry name" value="putative protein disulfide isomerase domain"/>
    <property type="match status" value="1"/>
</dbReference>
<dbReference type="PANTHER" id="PTHR13887:SF54">
    <property type="entry name" value="DSBA FAMILY PROTEIN"/>
    <property type="match status" value="1"/>
</dbReference>
<evidence type="ECO:0000313" key="3">
    <source>
        <dbReference type="Proteomes" id="UP000232196"/>
    </source>
</evidence>
<dbReference type="RefSeq" id="WP_100705464.1">
    <property type="nucleotide sequence ID" value="NZ_NPDL01000002.1"/>
</dbReference>
<evidence type="ECO:0000259" key="1">
    <source>
        <dbReference type="Pfam" id="PF01323"/>
    </source>
</evidence>
<dbReference type="CDD" id="cd03025">
    <property type="entry name" value="DsbA_FrnE_like"/>
    <property type="match status" value="1"/>
</dbReference>
<keyword evidence="3" id="KW-1185">Reference proteome</keyword>
<gene>
    <name evidence="2" type="ORF">CH357_03910</name>
</gene>
<dbReference type="EMBL" id="NPDN01000002">
    <property type="protein sequence ID" value="PJZ26647.1"/>
    <property type="molecule type" value="Genomic_DNA"/>
</dbReference>
<dbReference type="PANTHER" id="PTHR13887">
    <property type="entry name" value="GLUTATHIONE S-TRANSFERASE KAPPA"/>
    <property type="match status" value="1"/>
</dbReference>